<gene>
    <name evidence="2" type="ORF">H0H81_008801</name>
</gene>
<accession>A0A9P7G2F6</accession>
<proteinExistence type="predicted"/>
<evidence type="ECO:0000256" key="1">
    <source>
        <dbReference type="SAM" id="SignalP"/>
    </source>
</evidence>
<comment type="caution">
    <text evidence="2">The sequence shown here is derived from an EMBL/GenBank/DDBJ whole genome shotgun (WGS) entry which is preliminary data.</text>
</comment>
<protein>
    <submittedName>
        <fullName evidence="2">Uncharacterized protein</fullName>
    </submittedName>
</protein>
<dbReference type="EMBL" id="JABCKI010005716">
    <property type="protein sequence ID" value="KAG5639640.1"/>
    <property type="molecule type" value="Genomic_DNA"/>
</dbReference>
<reference evidence="2" key="2">
    <citation type="submission" date="2021-10" db="EMBL/GenBank/DDBJ databases">
        <title>Phylogenomics reveals ancestral predisposition of the termite-cultivated fungus Termitomyces towards a domesticated lifestyle.</title>
        <authorList>
            <person name="Auxier B."/>
            <person name="Grum-Grzhimaylo A."/>
            <person name="Cardenas M.E."/>
            <person name="Lodge J.D."/>
            <person name="Laessoe T."/>
            <person name="Pedersen O."/>
            <person name="Smith M.E."/>
            <person name="Kuyper T.W."/>
            <person name="Franco-Molano E.A."/>
            <person name="Baroni T.J."/>
            <person name="Aanen D.K."/>
        </authorList>
    </citation>
    <scope>NUCLEOTIDE SEQUENCE</scope>
    <source>
        <strain evidence="2">D49</strain>
    </source>
</reference>
<feature type="signal peptide" evidence="1">
    <location>
        <begin position="1"/>
        <end position="20"/>
    </location>
</feature>
<dbReference type="AlphaFoldDB" id="A0A9P7G2F6"/>
<organism evidence="2 3">
    <name type="scientific">Sphagnurus paluster</name>
    <dbReference type="NCBI Taxonomy" id="117069"/>
    <lineage>
        <taxon>Eukaryota</taxon>
        <taxon>Fungi</taxon>
        <taxon>Dikarya</taxon>
        <taxon>Basidiomycota</taxon>
        <taxon>Agaricomycotina</taxon>
        <taxon>Agaricomycetes</taxon>
        <taxon>Agaricomycetidae</taxon>
        <taxon>Agaricales</taxon>
        <taxon>Tricholomatineae</taxon>
        <taxon>Lyophyllaceae</taxon>
        <taxon>Sphagnurus</taxon>
    </lineage>
</organism>
<keyword evidence="1" id="KW-0732">Signal</keyword>
<dbReference type="Proteomes" id="UP000717328">
    <property type="component" value="Unassembled WGS sequence"/>
</dbReference>
<feature type="chain" id="PRO_5040188371" evidence="1">
    <location>
        <begin position="21"/>
        <end position="175"/>
    </location>
</feature>
<sequence length="175" mass="18509">MRFIALFVSFVSFFSVYVSAAAVDARTIGDLGSIINSLGIGLVTKINTFISLDSFTTNVVSANFDVKNPLPLELAIDRVVSKAGVNGTVYAQFDETFAKAVVVPLLGSVNSGTFGNVLLTKGIDASLDLVPLGWLDLISTDVYVRAGTINGKLGIPITITGLKQSKVTTTYKIDV</sequence>
<dbReference type="OrthoDB" id="3251634at2759"/>
<name>A0A9P7G2F6_9AGAR</name>
<evidence type="ECO:0000313" key="2">
    <source>
        <dbReference type="EMBL" id="KAG5639640.1"/>
    </source>
</evidence>
<reference evidence="2" key="1">
    <citation type="submission" date="2021-02" db="EMBL/GenBank/DDBJ databases">
        <authorList>
            <person name="Nieuwenhuis M."/>
            <person name="Van De Peppel L.J.J."/>
        </authorList>
    </citation>
    <scope>NUCLEOTIDE SEQUENCE</scope>
    <source>
        <strain evidence="2">D49</strain>
    </source>
</reference>
<evidence type="ECO:0000313" key="3">
    <source>
        <dbReference type="Proteomes" id="UP000717328"/>
    </source>
</evidence>
<keyword evidence="3" id="KW-1185">Reference proteome</keyword>